<name>A0A0U1QL55_9BACL</name>
<dbReference type="Proteomes" id="UP000035553">
    <property type="component" value="Unassembled WGS sequence"/>
</dbReference>
<accession>A0A0U1QL55</accession>
<reference evidence="1 2" key="1">
    <citation type="journal article" date="2011" name="J. Bacteriol.">
        <title>Draft genome sequence of Sporolactobacillus inulinus strain CASD, an efficient D-lactic acid-producing bacterium with high-concentration lactate tolerance capability.</title>
        <authorList>
            <person name="Yu B."/>
            <person name="Su F."/>
            <person name="Wang L."/>
            <person name="Xu K."/>
            <person name="Zhao B."/>
            <person name="Xu P."/>
        </authorList>
    </citation>
    <scope>NUCLEOTIDE SEQUENCE [LARGE SCALE GENOMIC DNA]</scope>
    <source>
        <strain evidence="1 2">CASD</strain>
    </source>
</reference>
<comment type="caution">
    <text evidence="1">The sequence shown here is derived from an EMBL/GenBank/DDBJ whole genome shotgun (WGS) entry which is preliminary data.</text>
</comment>
<proteinExistence type="predicted"/>
<protein>
    <submittedName>
        <fullName evidence="1">Uncharacterized protein</fullName>
    </submittedName>
</protein>
<evidence type="ECO:0000313" key="2">
    <source>
        <dbReference type="Proteomes" id="UP000035553"/>
    </source>
</evidence>
<keyword evidence="2" id="KW-1185">Reference proteome</keyword>
<evidence type="ECO:0000313" key="1">
    <source>
        <dbReference type="EMBL" id="KLI01550.1"/>
    </source>
</evidence>
<sequence length="65" mass="7746">MHVSGAPLYYIEPTMSHADKIKMQFNRSEKFRRYTANYKTNMIIITIIPYNLGKTRQKYLGNKFI</sequence>
<dbReference type="EMBL" id="AFVQ02000189">
    <property type="protein sequence ID" value="KLI01550.1"/>
    <property type="molecule type" value="Genomic_DNA"/>
</dbReference>
<dbReference type="AlphaFoldDB" id="A0A0U1QL55"/>
<gene>
    <name evidence="1" type="ORF">SINU_12845</name>
</gene>
<organism evidence="1 2">
    <name type="scientific">Sporolactobacillus inulinus CASD</name>
    <dbReference type="NCBI Taxonomy" id="1069536"/>
    <lineage>
        <taxon>Bacteria</taxon>
        <taxon>Bacillati</taxon>
        <taxon>Bacillota</taxon>
        <taxon>Bacilli</taxon>
        <taxon>Bacillales</taxon>
        <taxon>Sporolactobacillaceae</taxon>
        <taxon>Sporolactobacillus</taxon>
    </lineage>
</organism>